<dbReference type="GO" id="GO:0005737">
    <property type="term" value="C:cytoplasm"/>
    <property type="evidence" value="ECO:0007669"/>
    <property type="project" value="TreeGrafter"/>
</dbReference>
<keyword evidence="6" id="KW-1185">Reference proteome</keyword>
<dbReference type="SUPFAM" id="SSF57798">
    <property type="entry name" value="Casein kinase II beta subunit"/>
    <property type="match status" value="1"/>
</dbReference>
<dbReference type="InterPro" id="IPR016149">
    <property type="entry name" value="Casein_kin_II_reg-sub_N"/>
</dbReference>
<evidence type="ECO:0000313" key="6">
    <source>
        <dbReference type="Proteomes" id="UP001139887"/>
    </source>
</evidence>
<feature type="region of interest" description="Disordered" evidence="4">
    <location>
        <begin position="1"/>
        <end position="43"/>
    </location>
</feature>
<dbReference type="Proteomes" id="UP001139887">
    <property type="component" value="Unassembled WGS sequence"/>
</dbReference>
<dbReference type="Pfam" id="PF01214">
    <property type="entry name" value="CK_II_beta"/>
    <property type="match status" value="1"/>
</dbReference>
<evidence type="ECO:0000256" key="3">
    <source>
        <dbReference type="RuleBase" id="RU361268"/>
    </source>
</evidence>
<comment type="subunit">
    <text evidence="3">Tetramer of two alpha and two beta subunits.</text>
</comment>
<comment type="caution">
    <text evidence="5">The sequence shown here is derived from an EMBL/GenBank/DDBJ whole genome shotgun (WGS) entry which is preliminary data.</text>
</comment>
<dbReference type="PRINTS" id="PR00472">
    <property type="entry name" value="CASNKINASEII"/>
</dbReference>
<reference evidence="5" key="1">
    <citation type="submission" date="2022-07" db="EMBL/GenBank/DDBJ databases">
        <title>Phylogenomic reconstructions and comparative analyses of Kickxellomycotina fungi.</title>
        <authorList>
            <person name="Reynolds N.K."/>
            <person name="Stajich J.E."/>
            <person name="Barry K."/>
            <person name="Grigoriev I.V."/>
            <person name="Crous P."/>
            <person name="Smith M.E."/>
        </authorList>
    </citation>
    <scope>NUCLEOTIDE SEQUENCE</scope>
    <source>
        <strain evidence="5">NRRL 1566</strain>
    </source>
</reference>
<dbReference type="FunFam" id="2.20.25.20:FF:000001">
    <property type="entry name" value="Casein kinase II subunit beta"/>
    <property type="match status" value="1"/>
</dbReference>
<dbReference type="GO" id="GO:0006359">
    <property type="term" value="P:regulation of transcription by RNA polymerase III"/>
    <property type="evidence" value="ECO:0007669"/>
    <property type="project" value="TreeGrafter"/>
</dbReference>
<dbReference type="GO" id="GO:0005956">
    <property type="term" value="C:protein kinase CK2 complex"/>
    <property type="evidence" value="ECO:0007669"/>
    <property type="project" value="UniProtKB-UniRule"/>
</dbReference>
<sequence>MAEPAENLRENPSLRAPDALSDDLQHEYHSGLDNTDESDFDEEPYISDESANQAWISWFCSLKGHEYFCEVPEEYIEDEFNLTGLSQTVNYYFEALDVILDIEDDNDEPLDPDELEAIDSSAEILYGLIHARYILTRNGLFQMNEKYKNGDFGVCPRYCCDGTFVLPCARTDVPERESVKLFCPSCLDIYTPPNSRYQKVDGAYFGTTFPHMFFQAFPALMPEETSPIYTPKIYGFAINEASRTGPRMQWL</sequence>
<dbReference type="InterPro" id="IPR035991">
    <property type="entry name" value="Casein_kinase_II_beta-like"/>
</dbReference>
<dbReference type="GO" id="GO:0034456">
    <property type="term" value="C:UTP-C complex"/>
    <property type="evidence" value="ECO:0007669"/>
    <property type="project" value="TreeGrafter"/>
</dbReference>
<name>A0A9W8I0D6_9FUNG</name>
<evidence type="ECO:0000256" key="2">
    <source>
        <dbReference type="ARBA" id="ARBA00045899"/>
    </source>
</evidence>
<proteinExistence type="inferred from homology"/>
<organism evidence="5 6">
    <name type="scientific">Coemansia brasiliensis</name>
    <dbReference type="NCBI Taxonomy" id="2650707"/>
    <lineage>
        <taxon>Eukaryota</taxon>
        <taxon>Fungi</taxon>
        <taxon>Fungi incertae sedis</taxon>
        <taxon>Zoopagomycota</taxon>
        <taxon>Kickxellomycotina</taxon>
        <taxon>Kickxellomycetes</taxon>
        <taxon>Kickxellales</taxon>
        <taxon>Kickxellaceae</taxon>
        <taxon>Coemansia</taxon>
    </lineage>
</organism>
<dbReference type="SMART" id="SM01085">
    <property type="entry name" value="CK_II_beta"/>
    <property type="match status" value="1"/>
</dbReference>
<evidence type="ECO:0000313" key="5">
    <source>
        <dbReference type="EMBL" id="KAJ2841858.1"/>
    </source>
</evidence>
<dbReference type="FunFam" id="1.10.1820.10:FF:000005">
    <property type="entry name" value="Casein kinase II subunit beta"/>
    <property type="match status" value="1"/>
</dbReference>
<dbReference type="OrthoDB" id="2275560at2759"/>
<gene>
    <name evidence="5" type="primary">CKB1</name>
    <name evidence="5" type="ORF">IWW36_006116</name>
</gene>
<dbReference type="PANTHER" id="PTHR11740">
    <property type="entry name" value="CASEIN KINASE II SUBUNIT BETA"/>
    <property type="match status" value="1"/>
</dbReference>
<feature type="non-terminal residue" evidence="5">
    <location>
        <position position="251"/>
    </location>
</feature>
<accession>A0A9W8I0D6</accession>
<comment type="similarity">
    <text evidence="1 3">Belongs to the casein kinase 2 subunit beta family.</text>
</comment>
<dbReference type="PANTHER" id="PTHR11740:SF0">
    <property type="entry name" value="CASEIN KINASE II SUBUNIT BETA"/>
    <property type="match status" value="1"/>
</dbReference>
<evidence type="ECO:0000256" key="4">
    <source>
        <dbReference type="SAM" id="MobiDB-lite"/>
    </source>
</evidence>
<dbReference type="Gene3D" id="2.20.25.20">
    <property type="match status" value="1"/>
</dbReference>
<feature type="compositionally biased region" description="Acidic residues" evidence="4">
    <location>
        <begin position="34"/>
        <end position="43"/>
    </location>
</feature>
<comment type="function">
    <text evidence="2 3">Regulatory subunit of casein kinase II/CK2. As part of the kinase complex regulates the basal catalytic activity of the alpha subunit a constitutively active serine/threonine-protein kinase that phosphorylates a large number of substrates containing acidic residues C-terminal to the phosphorylated serine or threonine.</text>
</comment>
<dbReference type="AlphaFoldDB" id="A0A9W8I0D6"/>
<evidence type="ECO:0000256" key="1">
    <source>
        <dbReference type="ARBA" id="ARBA00006941"/>
    </source>
</evidence>
<dbReference type="InterPro" id="IPR000704">
    <property type="entry name" value="Casein_kinase_II_reg-sub"/>
</dbReference>
<dbReference type="Gene3D" id="1.10.1820.10">
    <property type="entry name" value="protein kinase ck2 holoenzyme, chain C, domain 1"/>
    <property type="match status" value="1"/>
</dbReference>
<protein>
    <recommendedName>
        <fullName evidence="3">Casein kinase II subunit beta</fullName>
        <shortName evidence="3">CK II beta</shortName>
    </recommendedName>
</protein>
<dbReference type="GO" id="GO:0019887">
    <property type="term" value="F:protein kinase regulator activity"/>
    <property type="evidence" value="ECO:0007669"/>
    <property type="project" value="InterPro"/>
</dbReference>
<dbReference type="EMBL" id="JANBUW010002012">
    <property type="protein sequence ID" value="KAJ2841858.1"/>
    <property type="molecule type" value="Genomic_DNA"/>
</dbReference>